<feature type="region of interest" description="Disordered" evidence="1">
    <location>
        <begin position="1"/>
        <end position="22"/>
    </location>
</feature>
<dbReference type="EMBL" id="CAGS01000148">
    <property type="protein sequence ID" value="CCF83461.1"/>
    <property type="molecule type" value="Genomic_DNA"/>
</dbReference>
<reference evidence="2 3" key="1">
    <citation type="journal article" date="2012" name="ISME J.">
        <title>Nitrification expanded: discovery, physiology and genomics of a nitrite-oxidizing bacterium from the phylum Chloroflexi.</title>
        <authorList>
            <person name="Sorokin D.Y."/>
            <person name="Lucker S."/>
            <person name="Vejmelkova D."/>
            <person name="Kostrikina N.A."/>
            <person name="Kleerebezem R."/>
            <person name="Rijpstra W.I."/>
            <person name="Damste J.S."/>
            <person name="Le Paslier D."/>
            <person name="Muyzer G."/>
            <person name="Wagner M."/>
            <person name="van Loosdrecht M.C."/>
            <person name="Daims H."/>
        </authorList>
    </citation>
    <scope>NUCLEOTIDE SEQUENCE [LARGE SCALE GENOMIC DNA]</scope>
    <source>
        <strain evidence="3">none</strain>
    </source>
</reference>
<accession>I4EFJ9</accession>
<keyword evidence="3" id="KW-1185">Reference proteome</keyword>
<dbReference type="AlphaFoldDB" id="I4EFJ9"/>
<evidence type="ECO:0000256" key="1">
    <source>
        <dbReference type="SAM" id="MobiDB-lite"/>
    </source>
</evidence>
<evidence type="ECO:0000313" key="2">
    <source>
        <dbReference type="EMBL" id="CCF83461.1"/>
    </source>
</evidence>
<protein>
    <submittedName>
        <fullName evidence="2">Uncharacterized protein</fullName>
    </submittedName>
</protein>
<organism evidence="2 3">
    <name type="scientific">Nitrolancea hollandica Lb</name>
    <dbReference type="NCBI Taxonomy" id="1129897"/>
    <lineage>
        <taxon>Bacteria</taxon>
        <taxon>Pseudomonadati</taxon>
        <taxon>Thermomicrobiota</taxon>
        <taxon>Thermomicrobia</taxon>
        <taxon>Sphaerobacterales</taxon>
        <taxon>Sphaerobacterineae</taxon>
        <taxon>Sphaerobacteraceae</taxon>
        <taxon>Nitrolancea</taxon>
    </lineage>
</organism>
<proteinExistence type="predicted"/>
<sequence>MESNPDPVHRLRPGGGCPISTWQKRAKDRGKAFEKKVAGFLKAHRWEGYDGDIDFPPYRGEAKYNGDFRENSELKSYLKQIERYITEDWKPGQRWFLAITGGKSAMFRKLSPSGIFILISGEEFRELDAARRRLEELERQSRTGLSG</sequence>
<comment type="caution">
    <text evidence="2">The sequence shown here is derived from an EMBL/GenBank/DDBJ whole genome shotgun (WGS) entry which is preliminary data.</text>
</comment>
<evidence type="ECO:0000313" key="3">
    <source>
        <dbReference type="Proteomes" id="UP000004221"/>
    </source>
</evidence>
<name>I4EFJ9_9BACT</name>
<dbReference type="Proteomes" id="UP000004221">
    <property type="component" value="Unassembled WGS sequence"/>
</dbReference>
<dbReference type="RefSeq" id="WP_008476646.1">
    <property type="nucleotide sequence ID" value="NZ_CAGS01000148.1"/>
</dbReference>
<gene>
    <name evidence="2" type="ORF">NITHO_2310004</name>
</gene>